<feature type="region of interest" description="Disordered" evidence="1">
    <location>
        <begin position="146"/>
        <end position="186"/>
    </location>
</feature>
<keyword evidence="3" id="KW-1185">Reference proteome</keyword>
<proteinExistence type="predicted"/>
<sequence length="186" mass="21098">MARNGTRRLCNNLTQRQSCIVREAEARAAACNTLEDQHAIEQEIADYKARVVVEKTRVELKALSKVRFGKGLEHLELDASDIEFEVADKQDKPEPAVEADVQLAAQIQESIWGITALFESFIQQGQNYPQVIVRAREWLAAHGTDLGVQSSDREGDKLRSKEDDEEDEELEAWIAKSEDEEEERDT</sequence>
<evidence type="ECO:0000256" key="1">
    <source>
        <dbReference type="SAM" id="MobiDB-lite"/>
    </source>
</evidence>
<dbReference type="EMBL" id="CAHR02000097">
    <property type="protein sequence ID" value="CCG82741.1"/>
    <property type="molecule type" value="Genomic_DNA"/>
</dbReference>
<dbReference type="AlphaFoldDB" id="R4XH73"/>
<gene>
    <name evidence="2" type="ORF">TAPDE_002876</name>
</gene>
<organism evidence="2 3">
    <name type="scientific">Taphrina deformans (strain PYCC 5710 / ATCC 11124 / CBS 356.35 / IMI 108563 / JCM 9778 / NBRC 8474)</name>
    <name type="common">Peach leaf curl fungus</name>
    <name type="synonym">Lalaria deformans</name>
    <dbReference type="NCBI Taxonomy" id="1097556"/>
    <lineage>
        <taxon>Eukaryota</taxon>
        <taxon>Fungi</taxon>
        <taxon>Dikarya</taxon>
        <taxon>Ascomycota</taxon>
        <taxon>Taphrinomycotina</taxon>
        <taxon>Taphrinomycetes</taxon>
        <taxon>Taphrinales</taxon>
        <taxon>Taphrinaceae</taxon>
        <taxon>Taphrina</taxon>
    </lineage>
</organism>
<name>R4XH73_TAPDE</name>
<dbReference type="Proteomes" id="UP000013776">
    <property type="component" value="Unassembled WGS sequence"/>
</dbReference>
<reference evidence="2 3" key="1">
    <citation type="journal article" date="2013" name="MBio">
        <title>Genome sequencing of the plant pathogen Taphrina deformans, the causal agent of peach leaf curl.</title>
        <authorList>
            <person name="Cisse O.H."/>
            <person name="Almeida J.M.G.C.F."/>
            <person name="Fonseca A."/>
            <person name="Kumar A.A."/>
            <person name="Salojaervi J."/>
            <person name="Overmyer K."/>
            <person name="Hauser P.M."/>
            <person name="Pagni M."/>
        </authorList>
    </citation>
    <scope>NUCLEOTIDE SEQUENCE [LARGE SCALE GENOMIC DNA]</scope>
    <source>
        <strain evidence="3">PYCC 5710 / ATCC 11124 / CBS 356.35 / IMI 108563 / JCM 9778 / NBRC 8474</strain>
    </source>
</reference>
<comment type="caution">
    <text evidence="2">The sequence shown here is derived from an EMBL/GenBank/DDBJ whole genome shotgun (WGS) entry which is preliminary data.</text>
</comment>
<protein>
    <submittedName>
        <fullName evidence="2">Uncharacterized protein</fullName>
    </submittedName>
</protein>
<accession>R4XH73</accession>
<evidence type="ECO:0000313" key="2">
    <source>
        <dbReference type="EMBL" id="CCG82741.1"/>
    </source>
</evidence>
<dbReference type="VEuPathDB" id="FungiDB:TAPDE_002876"/>
<evidence type="ECO:0000313" key="3">
    <source>
        <dbReference type="Proteomes" id="UP000013776"/>
    </source>
</evidence>
<feature type="compositionally biased region" description="Basic and acidic residues" evidence="1">
    <location>
        <begin position="151"/>
        <end position="162"/>
    </location>
</feature>